<feature type="compositionally biased region" description="Polar residues" evidence="1">
    <location>
        <begin position="510"/>
        <end position="523"/>
    </location>
</feature>
<protein>
    <submittedName>
        <fullName evidence="2">Uncharacterized protein</fullName>
    </submittedName>
</protein>
<dbReference type="RefSeq" id="WP_139201143.1">
    <property type="nucleotide sequence ID" value="NZ_FOIM01000008.1"/>
</dbReference>
<sequence length="766" mass="80156">MSNYRRLISYIYAYEGEVKGKNIGFVKLESRGGQCKLSVNVKKVYVGGSDLGVYLLAPGREISLGNIFIRSGAGEFRAVIPVENVADSGIGMDSCYGLSIHEPSDGWRCYTTIWEDAVAHAAEVELADVTSKSRRDISEEEEIHKKAEEIAAEMDREIAGSPEEGQPVEAQSGSGPSKEGNADKEGENSGASANAGGDEVEAGDENTPLGAAGTDIDAGEAEAEAAEPETGAGETDAGTAGMAADSGAGEMNIEVNGETIEAEAGSTWGEGTNSETGEGDIGAEATDAWAEEADTGADGADIGAEAADVWAEGTDAGAGEADTESKGMDTAFRGAETSGLIMESELSYSEAVSENVEFPAGSEAEEKGIGEGVSDRSQGAGEVQLQNAGSEKNGHSTQDYAYSSGGVLISRNETSAEVQMGANKPVQSGGNHFMPVRESIIYGENSAARAEEEEYSVGGKQAGAAAKIPDRMTSEHPAVDTDNTENAVFQRTGGFPPLREPQFSRAGVLNPQQNQAEPYSANQRADMRRQPASPVPAMQWTQPAGRPPQPRFLSDAKCGVERGTGINQQLILPDMPPYSRARSAQSAGRPRSEWQAENPLQTGPAPEEMDFIRLESPTAARPLRPGQPTDQQEGMQPGAEPSPQMETAQPPAQQPDGQSAPQPSAQQPGSQFAPQTSAPQPGGQSAPQQATQQPGGRPMPQQFTQRPGRRPMPVQTARQPGGQPAASQTAQRPDRQSAPQQAMQPSSGQSAPQQAMQPSGGQSAPQ</sequence>
<evidence type="ECO:0000313" key="3">
    <source>
        <dbReference type="Proteomes" id="UP000198508"/>
    </source>
</evidence>
<dbReference type="Proteomes" id="UP000198508">
    <property type="component" value="Unassembled WGS sequence"/>
</dbReference>
<gene>
    <name evidence="2" type="ORF">SAMN05216313_1081</name>
</gene>
<feature type="region of interest" description="Disordered" evidence="1">
    <location>
        <begin position="452"/>
        <end position="766"/>
    </location>
</feature>
<keyword evidence="3" id="KW-1185">Reference proteome</keyword>
<organism evidence="2 3">
    <name type="scientific">Enterocloster lavalensis</name>
    <dbReference type="NCBI Taxonomy" id="460384"/>
    <lineage>
        <taxon>Bacteria</taxon>
        <taxon>Bacillati</taxon>
        <taxon>Bacillota</taxon>
        <taxon>Clostridia</taxon>
        <taxon>Lachnospirales</taxon>
        <taxon>Lachnospiraceae</taxon>
        <taxon>Enterocloster</taxon>
    </lineage>
</organism>
<feature type="compositionally biased region" description="Low complexity" evidence="1">
    <location>
        <begin position="188"/>
        <end position="197"/>
    </location>
</feature>
<name>A0A1I0F7R7_9FIRM</name>
<dbReference type="STRING" id="460384.SAMN05216313_1081"/>
<feature type="compositionally biased region" description="Polar residues" evidence="1">
    <location>
        <begin position="384"/>
        <end position="401"/>
    </location>
</feature>
<accession>A0A1I0F7R7</accession>
<feature type="non-terminal residue" evidence="2">
    <location>
        <position position="766"/>
    </location>
</feature>
<evidence type="ECO:0000256" key="1">
    <source>
        <dbReference type="SAM" id="MobiDB-lite"/>
    </source>
</evidence>
<feature type="compositionally biased region" description="Low complexity" evidence="1">
    <location>
        <begin position="228"/>
        <end position="249"/>
    </location>
</feature>
<dbReference type="EMBL" id="FOIM01000008">
    <property type="protein sequence ID" value="SET53161.1"/>
    <property type="molecule type" value="Genomic_DNA"/>
</dbReference>
<reference evidence="3" key="1">
    <citation type="submission" date="2016-10" db="EMBL/GenBank/DDBJ databases">
        <authorList>
            <person name="Varghese N."/>
            <person name="Submissions S."/>
        </authorList>
    </citation>
    <scope>NUCLEOTIDE SEQUENCE [LARGE SCALE GENOMIC DNA]</scope>
    <source>
        <strain evidence="3">NLAE-zl-G277</strain>
    </source>
</reference>
<feature type="compositionally biased region" description="Acidic residues" evidence="1">
    <location>
        <begin position="217"/>
        <end position="227"/>
    </location>
</feature>
<proteinExistence type="predicted"/>
<feature type="compositionally biased region" description="Basic and acidic residues" evidence="1">
    <location>
        <begin position="468"/>
        <end position="479"/>
    </location>
</feature>
<feature type="region of interest" description="Disordered" evidence="1">
    <location>
        <begin position="353"/>
        <end position="406"/>
    </location>
</feature>
<feature type="compositionally biased region" description="Low complexity" evidence="1">
    <location>
        <begin position="648"/>
        <end position="696"/>
    </location>
</feature>
<feature type="region of interest" description="Disordered" evidence="1">
    <location>
        <begin position="161"/>
        <end position="251"/>
    </location>
</feature>
<evidence type="ECO:0000313" key="2">
    <source>
        <dbReference type="EMBL" id="SET53161.1"/>
    </source>
</evidence>
<dbReference type="AlphaFoldDB" id="A0A1I0F7R7"/>
<feature type="compositionally biased region" description="Low complexity" evidence="1">
    <location>
        <begin position="736"/>
        <end position="760"/>
    </location>
</feature>